<dbReference type="InterPro" id="IPR015943">
    <property type="entry name" value="WD40/YVTN_repeat-like_dom_sf"/>
</dbReference>
<dbReference type="GO" id="GO:1903461">
    <property type="term" value="P:Okazaki fragment processing involved in mitotic DNA replication"/>
    <property type="evidence" value="ECO:0007669"/>
    <property type="project" value="EnsemblFungi"/>
</dbReference>
<dbReference type="GO" id="GO:0043596">
    <property type="term" value="C:nuclear replication fork"/>
    <property type="evidence" value="ECO:0007669"/>
    <property type="project" value="EnsemblFungi"/>
</dbReference>
<dbReference type="AlphaFoldDB" id="W2S5H7"/>
<evidence type="ECO:0000259" key="8">
    <source>
        <dbReference type="Pfam" id="PF24817"/>
    </source>
</evidence>
<accession>W2S5H7</accession>
<dbReference type="GO" id="GO:0006281">
    <property type="term" value="P:DNA repair"/>
    <property type="evidence" value="ECO:0007669"/>
    <property type="project" value="TreeGrafter"/>
</dbReference>
<dbReference type="GO" id="GO:0006335">
    <property type="term" value="P:DNA replication-dependent chromatin assembly"/>
    <property type="evidence" value="ECO:0007669"/>
    <property type="project" value="EnsemblFungi"/>
</dbReference>
<dbReference type="FunCoup" id="W2S5H7">
    <property type="interactions" value="349"/>
</dbReference>
<keyword evidence="4" id="KW-0539">Nucleus</keyword>
<dbReference type="InterPro" id="IPR022100">
    <property type="entry name" value="WDHD1/CFT4_beta-prop_2nd"/>
</dbReference>
<evidence type="ECO:0000313" key="10">
    <source>
        <dbReference type="Proteomes" id="UP000030752"/>
    </source>
</evidence>
<name>W2S5H7_CYPE1</name>
<dbReference type="InterPro" id="IPR036322">
    <property type="entry name" value="WD40_repeat_dom_sf"/>
</dbReference>
<comment type="subcellular location">
    <subcellularLocation>
        <location evidence="1">Nucleus</location>
    </subcellularLocation>
</comment>
<feature type="domain" description="WDHD1/CFT4 second beta-propeller" evidence="6">
    <location>
        <begin position="417"/>
        <end position="716"/>
    </location>
</feature>
<feature type="repeat" description="WD" evidence="5">
    <location>
        <begin position="134"/>
        <end position="168"/>
    </location>
</feature>
<dbReference type="InParanoid" id="W2S5H7"/>
<dbReference type="InterPro" id="IPR057646">
    <property type="entry name" value="WD40_WDHD1_1st"/>
</dbReference>
<dbReference type="Pfam" id="PF20946">
    <property type="entry name" value="Ctf4_C"/>
    <property type="match status" value="1"/>
</dbReference>
<organism evidence="9 10">
    <name type="scientific">Cyphellophora europaea (strain CBS 101466)</name>
    <name type="common">Phialophora europaea</name>
    <dbReference type="NCBI Taxonomy" id="1220924"/>
    <lineage>
        <taxon>Eukaryota</taxon>
        <taxon>Fungi</taxon>
        <taxon>Dikarya</taxon>
        <taxon>Ascomycota</taxon>
        <taxon>Pezizomycotina</taxon>
        <taxon>Eurotiomycetes</taxon>
        <taxon>Chaetothyriomycetidae</taxon>
        <taxon>Chaetothyriales</taxon>
        <taxon>Cyphellophoraceae</taxon>
        <taxon>Cyphellophora</taxon>
    </lineage>
</organism>
<dbReference type="Proteomes" id="UP000030752">
    <property type="component" value="Unassembled WGS sequence"/>
</dbReference>
<dbReference type="Pfam" id="PF12341">
    <property type="entry name" value="Mcl1_mid"/>
    <property type="match status" value="1"/>
</dbReference>
<dbReference type="eggNOG" id="KOG1274">
    <property type="taxonomic scope" value="Eukaryota"/>
</dbReference>
<keyword evidence="3" id="KW-0677">Repeat</keyword>
<dbReference type="GO" id="GO:0000792">
    <property type="term" value="C:heterochromatin"/>
    <property type="evidence" value="ECO:0007669"/>
    <property type="project" value="EnsemblFungi"/>
</dbReference>
<dbReference type="PROSITE" id="PS50082">
    <property type="entry name" value="WD_REPEATS_2"/>
    <property type="match status" value="2"/>
</dbReference>
<dbReference type="GeneID" id="19978330"/>
<dbReference type="VEuPathDB" id="FungiDB:HMPREF1541_10991"/>
<evidence type="ECO:0000259" key="7">
    <source>
        <dbReference type="Pfam" id="PF20946"/>
    </source>
</evidence>
<dbReference type="OrthoDB" id="427368at2759"/>
<dbReference type="PANTHER" id="PTHR19932">
    <property type="entry name" value="WD REPEAT AND HMG-BOX DNA BINDING PROTEIN"/>
    <property type="match status" value="1"/>
</dbReference>
<dbReference type="InterPro" id="IPR001680">
    <property type="entry name" value="WD40_rpt"/>
</dbReference>
<dbReference type="InterPro" id="IPR019775">
    <property type="entry name" value="WD40_repeat_CS"/>
</dbReference>
<dbReference type="Gene3D" id="2.130.10.10">
    <property type="entry name" value="YVTN repeat-like/Quinoprotein amine dehydrogenase"/>
    <property type="match status" value="2"/>
</dbReference>
<keyword evidence="10" id="KW-1185">Reference proteome</keyword>
<dbReference type="PROSITE" id="PS00678">
    <property type="entry name" value="WD_REPEATS_1"/>
    <property type="match status" value="1"/>
</dbReference>
<evidence type="ECO:0000256" key="3">
    <source>
        <dbReference type="ARBA" id="ARBA00022737"/>
    </source>
</evidence>
<dbReference type="SUPFAM" id="SSF50978">
    <property type="entry name" value="WD40 repeat-like"/>
    <property type="match status" value="2"/>
</dbReference>
<dbReference type="STRING" id="1220924.W2S5H7"/>
<dbReference type="RefSeq" id="XP_008713882.1">
    <property type="nucleotide sequence ID" value="XM_008715660.1"/>
</dbReference>
<dbReference type="SMART" id="SM00320">
    <property type="entry name" value="WD40"/>
    <property type="match status" value="4"/>
</dbReference>
<protein>
    <submittedName>
        <fullName evidence="9">Uncharacterized protein</fullName>
    </submittedName>
</protein>
<feature type="repeat" description="WD" evidence="5">
    <location>
        <begin position="230"/>
        <end position="271"/>
    </location>
</feature>
<gene>
    <name evidence="9" type="ORF">HMPREF1541_10991</name>
</gene>
<dbReference type="GO" id="GO:0005654">
    <property type="term" value="C:nucleoplasm"/>
    <property type="evidence" value="ECO:0007669"/>
    <property type="project" value="EnsemblFungi"/>
</dbReference>
<feature type="domain" description="WDHD1/CFT4 helical bundle" evidence="7">
    <location>
        <begin position="739"/>
        <end position="844"/>
    </location>
</feature>
<keyword evidence="2 5" id="KW-0853">WD repeat</keyword>
<dbReference type="EMBL" id="KB822717">
    <property type="protein sequence ID" value="ETN43860.1"/>
    <property type="molecule type" value="Genomic_DNA"/>
</dbReference>
<dbReference type="Pfam" id="PF24817">
    <property type="entry name" value="WD40_WDHD1_1st"/>
    <property type="match status" value="1"/>
</dbReference>
<reference evidence="9 10" key="1">
    <citation type="submission" date="2013-03" db="EMBL/GenBank/DDBJ databases">
        <title>The Genome Sequence of Phialophora europaea CBS 101466.</title>
        <authorList>
            <consortium name="The Broad Institute Genomics Platform"/>
            <person name="Cuomo C."/>
            <person name="de Hoog S."/>
            <person name="Gorbushina A."/>
            <person name="Walker B."/>
            <person name="Young S.K."/>
            <person name="Zeng Q."/>
            <person name="Gargeya S."/>
            <person name="Fitzgerald M."/>
            <person name="Haas B."/>
            <person name="Abouelleil A."/>
            <person name="Allen A.W."/>
            <person name="Alvarado L."/>
            <person name="Arachchi H.M."/>
            <person name="Berlin A.M."/>
            <person name="Chapman S.B."/>
            <person name="Gainer-Dewar J."/>
            <person name="Goldberg J."/>
            <person name="Griggs A."/>
            <person name="Gujja S."/>
            <person name="Hansen M."/>
            <person name="Howarth C."/>
            <person name="Imamovic A."/>
            <person name="Ireland A."/>
            <person name="Larimer J."/>
            <person name="McCowan C."/>
            <person name="Murphy C."/>
            <person name="Pearson M."/>
            <person name="Poon T.W."/>
            <person name="Priest M."/>
            <person name="Roberts A."/>
            <person name="Saif S."/>
            <person name="Shea T."/>
            <person name="Sisk P."/>
            <person name="Sykes S."/>
            <person name="Wortman J."/>
            <person name="Nusbaum C."/>
            <person name="Birren B."/>
        </authorList>
    </citation>
    <scope>NUCLEOTIDE SEQUENCE [LARGE SCALE GENOMIC DNA]</scope>
    <source>
        <strain evidence="9 10">CBS 101466</strain>
    </source>
</reference>
<evidence type="ECO:0000256" key="2">
    <source>
        <dbReference type="ARBA" id="ARBA00022574"/>
    </source>
</evidence>
<evidence type="ECO:0000256" key="5">
    <source>
        <dbReference type="PROSITE-ProRule" id="PRU00221"/>
    </source>
</evidence>
<dbReference type="GO" id="GO:0003682">
    <property type="term" value="F:chromatin binding"/>
    <property type="evidence" value="ECO:0007669"/>
    <property type="project" value="TreeGrafter"/>
</dbReference>
<evidence type="ECO:0000256" key="4">
    <source>
        <dbReference type="ARBA" id="ARBA00023242"/>
    </source>
</evidence>
<dbReference type="InterPro" id="IPR048591">
    <property type="entry name" value="WDHD1/CFT4_hel"/>
</dbReference>
<dbReference type="HOGENOM" id="CLU_004219_2_1_1"/>
<dbReference type="PROSITE" id="PS50294">
    <property type="entry name" value="WD_REPEATS_REGION"/>
    <property type="match status" value="1"/>
</dbReference>
<evidence type="ECO:0000259" key="6">
    <source>
        <dbReference type="Pfam" id="PF12341"/>
    </source>
</evidence>
<feature type="domain" description="WDHD1 first WD40" evidence="8">
    <location>
        <begin position="14"/>
        <end position="290"/>
    </location>
</feature>
<evidence type="ECO:0000313" key="9">
    <source>
        <dbReference type="EMBL" id="ETN43860.1"/>
    </source>
</evidence>
<proteinExistence type="predicted"/>
<dbReference type="PANTHER" id="PTHR19932:SF10">
    <property type="entry name" value="WD REPEAT AND HMG-BOX DNA-BINDING PROTEIN 1"/>
    <property type="match status" value="1"/>
</dbReference>
<sequence length="850" mass="94936">MPDRPPFPLRPAQPPGPTFLQYSPDGHRLNVAGCGNFARSYRTHDNGEPDMLMDTHEDTLAVASGNDFVVLGCEDGTVTEYKVPSGEVERMIVRFTLPVRDVALLQSETWVAASSDEIEVKVVNRHNTERLITLNDHPKPIKHLSPSPDGKYLAASCTDGRIYIYDVSVLPEQPSLFRTIDGVARQLETAQIATSKAVWHPDGRAFACPTAARDIQVISVADGAFQRVFSGGHNGDITSLAWSPNGALLASSGADDLLVIWETKTQQPIRKDNYEKILQVAFHPTSENIVNWTNSWGECSIQPNFFQDENHLKILKGPKTRAPFFHDPLDEQRLTNGVNGYAHKRRAATPDSLDEALGESPGPIDADLDDWIEDDDNAGYTNGVNINLNGKRTNGHVDLPIAKRSRYGTFSPEQHAAFQPSSTLWRGNRRYLCLNLLGFVWTVDHDTHRTVTVEFFDREMHRDLHFTDYFGYDKACLTDHGSLFSSSAKDDQGGVVFYRPHETWVSRSDGGNGSRIQLPKGEEATSIALGKRHVVAITNTGYVRVWTLFGTPVRMWRVKHSPAVTCASWGDYVLIVGNGPVGGDGRTKLVYSLEDLRNDEVLQTEDVVALSEVGEDVDDEWGLQSLFWSDEGDPCIYDKQGVLLTLMHWRTPGQAKWVPLLDTRRLERLRDGKKEEKYWPVAVAGEKFHCVILKGGETSPYFPRPLLTEFDFEMPVGRLVEEGAQDEDGNESNAKAGSRLEESFVRSTLLLELLRDAVDAQGDNAGHSQRTEVARREIEVDKVLLQLLAVECREGEERGMKALEVVKLMKDRTGRMLEAAGKVAQRWGQDVLEEKVREVAERRVGGVEEL</sequence>
<evidence type="ECO:0000256" key="1">
    <source>
        <dbReference type="ARBA" id="ARBA00004123"/>
    </source>
</evidence>